<sequence>MDIISLKRQHTEVMNLANYILNNIKNCTVDENIHEIVQGINTITGKLKIHLLNEDKYLYPYLLNSPDKALNTFGKKYSEEMKKVTEAYENYKSKYNTSNKIRNNIEGFKQDTIQIFKVVSDRIDREEKELYPLL</sequence>
<dbReference type="InterPro" id="IPR012312">
    <property type="entry name" value="Hemerythrin-like"/>
</dbReference>
<dbReference type="OrthoDB" id="360658at2"/>
<gene>
    <name evidence="2" type="ORF">WY13_02196</name>
</gene>
<evidence type="ECO:0000259" key="1">
    <source>
        <dbReference type="Pfam" id="PF01814"/>
    </source>
</evidence>
<evidence type="ECO:0000313" key="3">
    <source>
        <dbReference type="Proteomes" id="UP000077407"/>
    </source>
</evidence>
<feature type="domain" description="Hemerythrin-like" evidence="1">
    <location>
        <begin position="5"/>
        <end position="134"/>
    </location>
</feature>
<dbReference type="RefSeq" id="WP_063555636.1">
    <property type="nucleotide sequence ID" value="NZ_LITT01000023.1"/>
</dbReference>
<name>A0A162KTQ2_9CLOT</name>
<organism evidence="2 3">
    <name type="scientific">Clostridium ljungdahlii</name>
    <dbReference type="NCBI Taxonomy" id="1538"/>
    <lineage>
        <taxon>Bacteria</taxon>
        <taxon>Bacillati</taxon>
        <taxon>Bacillota</taxon>
        <taxon>Clostridia</taxon>
        <taxon>Eubacteriales</taxon>
        <taxon>Clostridiaceae</taxon>
        <taxon>Clostridium</taxon>
    </lineage>
</organism>
<reference evidence="2 3" key="1">
    <citation type="journal article" date="2015" name="Biotechnol. Bioeng.">
        <title>Genome sequence and phenotypic characterization of Caulobacter segnis.</title>
        <authorList>
            <person name="Patel S."/>
            <person name="Fletcher B."/>
            <person name="Scott D.C."/>
            <person name="Ely B."/>
        </authorList>
    </citation>
    <scope>NUCLEOTIDE SEQUENCE [LARGE SCALE GENOMIC DNA]</scope>
    <source>
        <strain evidence="2 3">ERI-2</strain>
    </source>
</reference>
<dbReference type="EMBL" id="LITT01000023">
    <property type="protein sequence ID" value="OAA86802.1"/>
    <property type="molecule type" value="Genomic_DNA"/>
</dbReference>
<dbReference type="AlphaFoldDB" id="A0A162KTQ2"/>
<dbReference type="Pfam" id="PF01814">
    <property type="entry name" value="Hemerythrin"/>
    <property type="match status" value="1"/>
</dbReference>
<dbReference type="Proteomes" id="UP000077407">
    <property type="component" value="Unassembled WGS sequence"/>
</dbReference>
<proteinExistence type="predicted"/>
<comment type="caution">
    <text evidence="2">The sequence shown here is derived from an EMBL/GenBank/DDBJ whole genome shotgun (WGS) entry which is preliminary data.</text>
</comment>
<protein>
    <recommendedName>
        <fullName evidence="1">Hemerythrin-like domain-containing protein</fullName>
    </recommendedName>
</protein>
<dbReference type="PATRIC" id="fig|1538.10.peg.1796"/>
<evidence type="ECO:0000313" key="2">
    <source>
        <dbReference type="EMBL" id="OAA86802.1"/>
    </source>
</evidence>
<accession>A0A162KTQ2</accession>